<proteinExistence type="predicted"/>
<reference evidence="1 2" key="1">
    <citation type="journal article" date="2022" name="Hortic Res">
        <title>A haplotype resolved chromosomal level avocado genome allows analysis of novel avocado genes.</title>
        <authorList>
            <person name="Nath O."/>
            <person name="Fletcher S.J."/>
            <person name="Hayward A."/>
            <person name="Shaw L.M."/>
            <person name="Masouleh A.K."/>
            <person name="Furtado A."/>
            <person name="Henry R.J."/>
            <person name="Mitter N."/>
        </authorList>
    </citation>
    <scope>NUCLEOTIDE SEQUENCE [LARGE SCALE GENOMIC DNA]</scope>
    <source>
        <strain evidence="2">cv. Hass</strain>
    </source>
</reference>
<organism evidence="1 2">
    <name type="scientific">Persea americana</name>
    <name type="common">Avocado</name>
    <dbReference type="NCBI Taxonomy" id="3435"/>
    <lineage>
        <taxon>Eukaryota</taxon>
        <taxon>Viridiplantae</taxon>
        <taxon>Streptophyta</taxon>
        <taxon>Embryophyta</taxon>
        <taxon>Tracheophyta</taxon>
        <taxon>Spermatophyta</taxon>
        <taxon>Magnoliopsida</taxon>
        <taxon>Magnoliidae</taxon>
        <taxon>Laurales</taxon>
        <taxon>Lauraceae</taxon>
        <taxon>Persea</taxon>
    </lineage>
</organism>
<comment type="caution">
    <text evidence="1">The sequence shown here is derived from an EMBL/GenBank/DDBJ whole genome shotgun (WGS) entry which is preliminary data.</text>
</comment>
<evidence type="ECO:0000313" key="1">
    <source>
        <dbReference type="EMBL" id="KAJ8644470.1"/>
    </source>
</evidence>
<gene>
    <name evidence="1" type="ORF">MRB53_006218</name>
</gene>
<dbReference type="EMBL" id="CM056810">
    <property type="protein sequence ID" value="KAJ8644470.1"/>
    <property type="molecule type" value="Genomic_DNA"/>
</dbReference>
<sequence>MWKATVNYSSCWNIKRTASPHRQSRILRRKPVYKATQPTLQNHHLSLTHLPYSFLTFSLSFLYSFLVVLKIREDEQEARGLELQVMPAFELQPARFLPALRGPEVLRLWKFQWDRRVIIGAEAAARRGNPVTGCVLGLAAMSTILLAGWSASDAMRLGTLVTDPHIQHWLSFLGTAV</sequence>
<evidence type="ECO:0000313" key="2">
    <source>
        <dbReference type="Proteomes" id="UP001234297"/>
    </source>
</evidence>
<dbReference type="Proteomes" id="UP001234297">
    <property type="component" value="Chromosome 2"/>
</dbReference>
<keyword evidence="2" id="KW-1185">Reference proteome</keyword>
<protein>
    <submittedName>
        <fullName evidence="1">Uncharacterized protein</fullName>
    </submittedName>
</protein>
<accession>A0ACC2MFJ7</accession>
<name>A0ACC2MFJ7_PERAE</name>